<evidence type="ECO:0000313" key="2">
    <source>
        <dbReference type="Proteomes" id="UP000188637"/>
    </source>
</evidence>
<name>A0ACC8XJG4_9FIRM</name>
<comment type="caution">
    <text evidence="1">The sequence shown here is derived from an EMBL/GenBank/DDBJ whole genome shotgun (WGS) entry which is preliminary data.</text>
</comment>
<proteinExistence type="predicted"/>
<organism evidence="1 2">
    <name type="scientific">Candidatus Epulonipiscium fishelsonii</name>
    <dbReference type="NCBI Taxonomy" id="77094"/>
    <lineage>
        <taxon>Bacteria</taxon>
        <taxon>Bacillati</taxon>
        <taxon>Bacillota</taxon>
        <taxon>Clostridia</taxon>
        <taxon>Lachnospirales</taxon>
        <taxon>Lachnospiraceae</taxon>
        <taxon>Candidatus Epulonipiscium</taxon>
    </lineage>
</organism>
<dbReference type="Proteomes" id="UP000188637">
    <property type="component" value="Unassembled WGS sequence"/>
</dbReference>
<accession>A0ACC8XJG4</accession>
<keyword evidence="2" id="KW-1185">Reference proteome</keyword>
<protein>
    <submittedName>
        <fullName evidence="1">Uncharacterized protein</fullName>
    </submittedName>
</protein>
<reference evidence="1" key="1">
    <citation type="submission" date="2016-08" db="EMBL/GenBank/DDBJ databases">
        <authorList>
            <person name="Ngugi D.K."/>
            <person name="Miyake S."/>
            <person name="Stingl U."/>
        </authorList>
    </citation>
    <scope>NUCLEOTIDE SEQUENCE</scope>
    <source>
        <strain evidence="1">SCG-D08WGA-EpuloA1</strain>
    </source>
</reference>
<gene>
    <name evidence="1" type="ORF">AN640_00650</name>
</gene>
<sequence length="357" mass="40498">MKIVLLLANCNTLILKGMQSTIIDVLTELDLDVVPISLENLPYFNGSATIEMDNIMNHISQSKGVIALCNVHLIGVHGSMQTFFDYLRIYEQDVFGKSLLTITYSNFWGEGDAANLINKGWRFLGGNDAGTVLFNSYLDPQEQLKLLEKKIENFYRSLKQDVPYMISSEHELYIKYAEKGGVHQSTRSSQPANHQAINNSSKPLTEEERDIQEITKLLKTQIQPEETPFMPMGIYNKQQVNPTSTQTQVLHPAKRLPNLCHYFVAHHEKDLVLNVQYCVTDTKERGYITINQGDCEYKDGVIDTFTVEITLSDSTLSELMNNEVTYQKAFMLGKIKVKGNFAVLPKLDQVFQISNNV</sequence>
<dbReference type="EMBL" id="LJHD01000002">
    <property type="protein sequence ID" value="ONI46570.1"/>
    <property type="molecule type" value="Genomic_DNA"/>
</dbReference>
<evidence type="ECO:0000313" key="1">
    <source>
        <dbReference type="EMBL" id="ONI46570.1"/>
    </source>
</evidence>